<sequence>MYLVRTVIALSIYVLLPVIQAIENAREVEGGVELLQLGPIELIIPEVLSFTLKCQGKFEGDFYICYAAETIMMNEKDTFDNLGAHCPTNFCFLSVHSSTRANALSQKIRGDTIYNEFHDTDYLQWCPRKVINNRQNFTVIKLPPHCPVIVNDARLPNDQVSKSKSNLKWIIIVCALIILLYGW</sequence>
<dbReference type="Proteomes" id="UP000492821">
    <property type="component" value="Unassembled WGS sequence"/>
</dbReference>
<evidence type="ECO:0000313" key="2">
    <source>
        <dbReference type="Proteomes" id="UP000492821"/>
    </source>
</evidence>
<organism evidence="2 3">
    <name type="scientific">Panagrellus redivivus</name>
    <name type="common">Microworm</name>
    <dbReference type="NCBI Taxonomy" id="6233"/>
    <lineage>
        <taxon>Eukaryota</taxon>
        <taxon>Metazoa</taxon>
        <taxon>Ecdysozoa</taxon>
        <taxon>Nematoda</taxon>
        <taxon>Chromadorea</taxon>
        <taxon>Rhabditida</taxon>
        <taxon>Tylenchina</taxon>
        <taxon>Panagrolaimomorpha</taxon>
        <taxon>Panagrolaimoidea</taxon>
        <taxon>Panagrolaimidae</taxon>
        <taxon>Panagrellus</taxon>
    </lineage>
</organism>
<accession>A0A7E4VR10</accession>
<dbReference type="AlphaFoldDB" id="A0A7E4VR10"/>
<name>A0A7E4VR10_PANRE</name>
<keyword evidence="2" id="KW-1185">Reference proteome</keyword>
<evidence type="ECO:0000256" key="1">
    <source>
        <dbReference type="SAM" id="SignalP"/>
    </source>
</evidence>
<keyword evidence="1" id="KW-0732">Signal</keyword>
<protein>
    <submittedName>
        <fullName evidence="3">ZP domain-containing protein</fullName>
    </submittedName>
</protein>
<reference evidence="3" key="2">
    <citation type="submission" date="2020-10" db="UniProtKB">
        <authorList>
            <consortium name="WormBaseParasite"/>
        </authorList>
    </citation>
    <scope>IDENTIFICATION</scope>
</reference>
<evidence type="ECO:0000313" key="3">
    <source>
        <dbReference type="WBParaSite" id="Pan_g23117.t1"/>
    </source>
</evidence>
<reference evidence="2" key="1">
    <citation type="journal article" date="2013" name="Genetics">
        <title>The draft genome and transcriptome of Panagrellus redivivus are shaped by the harsh demands of a free-living lifestyle.</title>
        <authorList>
            <person name="Srinivasan J."/>
            <person name="Dillman A.R."/>
            <person name="Macchietto M.G."/>
            <person name="Heikkinen L."/>
            <person name="Lakso M."/>
            <person name="Fracchia K.M."/>
            <person name="Antoshechkin I."/>
            <person name="Mortazavi A."/>
            <person name="Wong G."/>
            <person name="Sternberg P.W."/>
        </authorList>
    </citation>
    <scope>NUCLEOTIDE SEQUENCE [LARGE SCALE GENOMIC DNA]</scope>
    <source>
        <strain evidence="2">MT8872</strain>
    </source>
</reference>
<feature type="signal peptide" evidence="1">
    <location>
        <begin position="1"/>
        <end position="21"/>
    </location>
</feature>
<feature type="chain" id="PRO_5028822750" evidence="1">
    <location>
        <begin position="22"/>
        <end position="183"/>
    </location>
</feature>
<proteinExistence type="predicted"/>
<dbReference type="WBParaSite" id="Pan_g23117.t1">
    <property type="protein sequence ID" value="Pan_g23117.t1"/>
    <property type="gene ID" value="Pan_g23117"/>
</dbReference>